<dbReference type="Proteomes" id="UP001178322">
    <property type="component" value="Chromosome"/>
</dbReference>
<sequence length="79" mass="9062">MEQIELNLGVPIDESKLDPNPMVNLNGYGPEGKRCKHCKHLFAWKYAGTYYKCGQRQNTNGAATDQRVNWKACSKFIER</sequence>
<name>A0AAX3X589_9BACI</name>
<reference evidence="1" key="1">
    <citation type="submission" date="2023-05" db="EMBL/GenBank/DDBJ databases">
        <title>Comparative genomics of Bacillaceae isolates and their secondary metabolite potential.</title>
        <authorList>
            <person name="Song L."/>
            <person name="Nielsen L.J."/>
            <person name="Mohite O."/>
            <person name="Xu X."/>
            <person name="Weber T."/>
            <person name="Kovacs A.T."/>
        </authorList>
    </citation>
    <scope>NUCLEOTIDE SEQUENCE</scope>
    <source>
        <strain evidence="1">LY1</strain>
    </source>
</reference>
<dbReference type="RefSeq" id="WP_283872410.1">
    <property type="nucleotide sequence ID" value="NZ_CP126101.1"/>
</dbReference>
<gene>
    <name evidence="1" type="ORF">QNH24_11890</name>
</gene>
<proteinExistence type="predicted"/>
<dbReference type="EMBL" id="CP126101">
    <property type="protein sequence ID" value="WHY53902.1"/>
    <property type="molecule type" value="Genomic_DNA"/>
</dbReference>
<evidence type="ECO:0000313" key="2">
    <source>
        <dbReference type="Proteomes" id="UP001178322"/>
    </source>
</evidence>
<evidence type="ECO:0000313" key="1">
    <source>
        <dbReference type="EMBL" id="WHY53902.1"/>
    </source>
</evidence>
<organism evidence="1 2">
    <name type="scientific">Lysinibacillus pakistanensis</name>
    <dbReference type="NCBI Taxonomy" id="759811"/>
    <lineage>
        <taxon>Bacteria</taxon>
        <taxon>Bacillati</taxon>
        <taxon>Bacillota</taxon>
        <taxon>Bacilli</taxon>
        <taxon>Bacillales</taxon>
        <taxon>Bacillaceae</taxon>
        <taxon>Lysinibacillus</taxon>
    </lineage>
</organism>
<accession>A0AAX3X589</accession>
<dbReference type="AlphaFoldDB" id="A0AAX3X589"/>
<protein>
    <submittedName>
        <fullName evidence="1">Uncharacterized protein</fullName>
    </submittedName>
</protein>